<comment type="similarity">
    <text evidence="12">Belongs to the cytochrome b561 family.</text>
</comment>
<dbReference type="OrthoDB" id="9793784at2"/>
<keyword evidence="7" id="KW-0479">Metal-binding</keyword>
<dbReference type="InterPro" id="IPR016174">
    <property type="entry name" value="Di-haem_cyt_TM"/>
</dbReference>
<dbReference type="GO" id="GO:0046872">
    <property type="term" value="F:metal ion binding"/>
    <property type="evidence" value="ECO:0007669"/>
    <property type="project" value="UniProtKB-KW"/>
</dbReference>
<proteinExistence type="inferred from homology"/>
<feature type="transmembrane region" description="Helical" evidence="13">
    <location>
        <begin position="53"/>
        <end position="71"/>
    </location>
</feature>
<evidence type="ECO:0000259" key="14">
    <source>
        <dbReference type="Pfam" id="PF01292"/>
    </source>
</evidence>
<dbReference type="GO" id="GO:0005886">
    <property type="term" value="C:plasma membrane"/>
    <property type="evidence" value="ECO:0007669"/>
    <property type="project" value="UniProtKB-SubCell"/>
</dbReference>
<dbReference type="InterPro" id="IPR011577">
    <property type="entry name" value="Cyt_b561_bac/Ni-Hgenase"/>
</dbReference>
<comment type="caution">
    <text evidence="15">The sequence shown here is derived from an EMBL/GenBank/DDBJ whole genome shotgun (WGS) entry which is preliminary data.</text>
</comment>
<dbReference type="InterPro" id="IPR052168">
    <property type="entry name" value="Cytochrome_b561_oxidase"/>
</dbReference>
<evidence type="ECO:0000256" key="5">
    <source>
        <dbReference type="ARBA" id="ARBA00022617"/>
    </source>
</evidence>
<dbReference type="AlphaFoldDB" id="A0A6N8ECE8"/>
<keyword evidence="11 13" id="KW-0472">Membrane</keyword>
<reference evidence="15 16" key="1">
    <citation type="submission" date="2019-11" db="EMBL/GenBank/DDBJ databases">
        <title>Whole-genome sequence of the anaerobic purple sulfur bacterium Allochromatium palmeri DSM 15591.</title>
        <authorList>
            <person name="Kyndt J.A."/>
            <person name="Meyer T.E."/>
        </authorList>
    </citation>
    <scope>NUCLEOTIDE SEQUENCE [LARGE SCALE GENOMIC DNA]</scope>
    <source>
        <strain evidence="15 16">DSM 15591</strain>
    </source>
</reference>
<dbReference type="Proteomes" id="UP000434044">
    <property type="component" value="Unassembled WGS sequence"/>
</dbReference>
<comment type="subcellular location">
    <subcellularLocation>
        <location evidence="2">Cell membrane</location>
        <topology evidence="2">Multi-pass membrane protein</topology>
    </subcellularLocation>
</comment>
<keyword evidence="6 13" id="KW-0812">Transmembrane</keyword>
<evidence type="ECO:0000313" key="15">
    <source>
        <dbReference type="EMBL" id="MTW20559.1"/>
    </source>
</evidence>
<protein>
    <submittedName>
        <fullName evidence="15">Cytochrome b</fullName>
    </submittedName>
</protein>
<dbReference type="GO" id="GO:0022904">
    <property type="term" value="P:respiratory electron transport chain"/>
    <property type="evidence" value="ECO:0007669"/>
    <property type="project" value="InterPro"/>
</dbReference>
<evidence type="ECO:0000256" key="3">
    <source>
        <dbReference type="ARBA" id="ARBA00022448"/>
    </source>
</evidence>
<keyword evidence="4" id="KW-1003">Cell membrane</keyword>
<evidence type="ECO:0000256" key="1">
    <source>
        <dbReference type="ARBA" id="ARBA00001970"/>
    </source>
</evidence>
<evidence type="ECO:0000256" key="10">
    <source>
        <dbReference type="ARBA" id="ARBA00023004"/>
    </source>
</evidence>
<keyword evidence="16" id="KW-1185">Reference proteome</keyword>
<evidence type="ECO:0000256" key="8">
    <source>
        <dbReference type="ARBA" id="ARBA00022982"/>
    </source>
</evidence>
<dbReference type="RefSeq" id="WP_155449151.1">
    <property type="nucleotide sequence ID" value="NZ_WNKT01000007.1"/>
</dbReference>
<evidence type="ECO:0000256" key="2">
    <source>
        <dbReference type="ARBA" id="ARBA00004651"/>
    </source>
</evidence>
<feature type="transmembrane region" description="Helical" evidence="13">
    <location>
        <begin position="148"/>
        <end position="168"/>
    </location>
</feature>
<dbReference type="PANTHER" id="PTHR30529:SF7">
    <property type="entry name" value="CYTOCHROME B561 BACTERIAL_NI-HYDROGENASE DOMAIN-CONTAINING PROTEIN"/>
    <property type="match status" value="1"/>
</dbReference>
<keyword evidence="9 13" id="KW-1133">Transmembrane helix</keyword>
<dbReference type="GO" id="GO:0020037">
    <property type="term" value="F:heme binding"/>
    <property type="evidence" value="ECO:0007669"/>
    <property type="project" value="TreeGrafter"/>
</dbReference>
<keyword evidence="8" id="KW-0249">Electron transport</keyword>
<feature type="transmembrane region" description="Helical" evidence="13">
    <location>
        <begin position="14"/>
        <end position="33"/>
    </location>
</feature>
<feature type="transmembrane region" description="Helical" evidence="13">
    <location>
        <begin position="92"/>
        <end position="111"/>
    </location>
</feature>
<keyword evidence="3" id="KW-0813">Transport</keyword>
<accession>A0A6N8ECE8</accession>
<dbReference type="SUPFAM" id="SSF81342">
    <property type="entry name" value="Transmembrane di-heme cytochromes"/>
    <property type="match status" value="1"/>
</dbReference>
<dbReference type="Pfam" id="PF01292">
    <property type="entry name" value="Ni_hydr_CYTB"/>
    <property type="match status" value="1"/>
</dbReference>
<gene>
    <name evidence="15" type="ORF">GJ668_05545</name>
</gene>
<dbReference type="EMBL" id="WNKT01000007">
    <property type="protein sequence ID" value="MTW20559.1"/>
    <property type="molecule type" value="Genomic_DNA"/>
</dbReference>
<dbReference type="Gene3D" id="1.20.950.20">
    <property type="entry name" value="Transmembrane di-heme cytochromes, Chain C"/>
    <property type="match status" value="1"/>
</dbReference>
<evidence type="ECO:0000256" key="11">
    <source>
        <dbReference type="ARBA" id="ARBA00023136"/>
    </source>
</evidence>
<evidence type="ECO:0000256" key="6">
    <source>
        <dbReference type="ARBA" id="ARBA00022692"/>
    </source>
</evidence>
<dbReference type="GO" id="GO:0009055">
    <property type="term" value="F:electron transfer activity"/>
    <property type="evidence" value="ECO:0007669"/>
    <property type="project" value="InterPro"/>
</dbReference>
<organism evidence="15 16">
    <name type="scientific">Allochromatium palmeri</name>
    <dbReference type="NCBI Taxonomy" id="231048"/>
    <lineage>
        <taxon>Bacteria</taxon>
        <taxon>Pseudomonadati</taxon>
        <taxon>Pseudomonadota</taxon>
        <taxon>Gammaproteobacteria</taxon>
        <taxon>Chromatiales</taxon>
        <taxon>Chromatiaceae</taxon>
        <taxon>Allochromatium</taxon>
    </lineage>
</organism>
<name>A0A6N8ECE8_9GAMM</name>
<keyword evidence="10" id="KW-0408">Iron</keyword>
<evidence type="ECO:0000313" key="16">
    <source>
        <dbReference type="Proteomes" id="UP000434044"/>
    </source>
</evidence>
<evidence type="ECO:0000256" key="12">
    <source>
        <dbReference type="ARBA" id="ARBA00037975"/>
    </source>
</evidence>
<evidence type="ECO:0000256" key="7">
    <source>
        <dbReference type="ARBA" id="ARBA00022723"/>
    </source>
</evidence>
<sequence length="191" mass="21430">MSNQPQRYDLISQLFHWLVVALLIGLIGTFYAHDLTPESSDLHLSSIKLHVSLGLLTFVVVVARIGWSRMVGTPEPLSRWRVINFAGKGFHVLLNLATLLIPISGFLRVASKDRSAEFFGLFQIPSPIGNAPVLNDLMHLLHGKPMEILLYVLVGLHVAAALWHQYILRDHALERMRPWSRRADSDPQSAA</sequence>
<evidence type="ECO:0000256" key="9">
    <source>
        <dbReference type="ARBA" id="ARBA00022989"/>
    </source>
</evidence>
<keyword evidence="5" id="KW-0349">Heme</keyword>
<evidence type="ECO:0000256" key="4">
    <source>
        <dbReference type="ARBA" id="ARBA00022475"/>
    </source>
</evidence>
<feature type="domain" description="Cytochrome b561 bacterial/Ni-hydrogenase" evidence="14">
    <location>
        <begin position="7"/>
        <end position="178"/>
    </location>
</feature>
<dbReference type="PANTHER" id="PTHR30529">
    <property type="entry name" value="CYTOCHROME B561"/>
    <property type="match status" value="1"/>
</dbReference>
<comment type="cofactor">
    <cofactor evidence="1">
        <name>heme b</name>
        <dbReference type="ChEBI" id="CHEBI:60344"/>
    </cofactor>
</comment>
<evidence type="ECO:0000256" key="13">
    <source>
        <dbReference type="SAM" id="Phobius"/>
    </source>
</evidence>